<dbReference type="InterPro" id="IPR001466">
    <property type="entry name" value="Beta-lactam-related"/>
</dbReference>
<feature type="domain" description="Beta-lactamase-related" evidence="2">
    <location>
        <begin position="67"/>
        <end position="302"/>
    </location>
</feature>
<dbReference type="Pfam" id="PF00144">
    <property type="entry name" value="Beta-lactamase"/>
    <property type="match status" value="1"/>
</dbReference>
<evidence type="ECO:0000313" key="3">
    <source>
        <dbReference type="EMBL" id="MBC9979427.1"/>
    </source>
</evidence>
<dbReference type="PANTHER" id="PTHR43283">
    <property type="entry name" value="BETA-LACTAMASE-RELATED"/>
    <property type="match status" value="1"/>
</dbReference>
<dbReference type="InterPro" id="IPR012338">
    <property type="entry name" value="Beta-lactam/transpept-like"/>
</dbReference>
<keyword evidence="4" id="KW-1185">Reference proteome</keyword>
<dbReference type="PANTHER" id="PTHR43283:SF7">
    <property type="entry name" value="BETA-LACTAMASE-RELATED DOMAIN-CONTAINING PROTEIN"/>
    <property type="match status" value="1"/>
</dbReference>
<dbReference type="GO" id="GO:0016787">
    <property type="term" value="F:hydrolase activity"/>
    <property type="evidence" value="ECO:0007669"/>
    <property type="project" value="UniProtKB-KW"/>
</dbReference>
<reference evidence="3 4" key="1">
    <citation type="journal article" date="2020" name="Arch. Microbiol.">
        <title>Bradyrhizobium campsiandrae sp. nov., a nitrogen-fixing bacterial strain isolated from a native leguminous tree from the Amazon adapted to flooded conditions.</title>
        <authorList>
            <person name="Cabral Michel D."/>
            <person name="Martins da Costa E."/>
            <person name="Azarias Guimaraes A."/>
            <person name="Soares de Carvalho T."/>
            <person name="Santos de Castro Caputo P."/>
            <person name="Willems A."/>
            <person name="de Souza Moreira F.M."/>
        </authorList>
    </citation>
    <scope>NUCLEOTIDE SEQUENCE [LARGE SCALE GENOMIC DNA]</scope>
    <source>
        <strain evidence="4">INPA 384B</strain>
    </source>
</reference>
<evidence type="ECO:0000256" key="1">
    <source>
        <dbReference type="SAM" id="SignalP"/>
    </source>
</evidence>
<sequence length="337" mass="37117">MRYSAMVAILLLCSSPASAEPGNEWQFQRSPIQGTVESYAGKYKPTAIMVVQDGLVVATSGDISRKVNVRSVRKSFLSALFGKAIERGQIKLESTLAQLGIDDTAPSLTADEKLATVRQLLMARSGIYHPAAYETSEQKSTRPPRGSHPPGTFWYYNNWDFNALGAIYEKATGSNVFDSFETLIAGPLGMQDYTVRDGTFVGDRSSLYRAYVFNMSARDLARFGLLFLNQGHWNGVSVIPSQWMAESTKTYSETDRKDRGYGYLWWTLDAGAWGRDVIFASGYGGQLIVIVPEKRLVAVQVVDLDAQQRGIHSATFLDLVRQIMTNAAAGPSPLVGR</sequence>
<evidence type="ECO:0000313" key="4">
    <source>
        <dbReference type="Proteomes" id="UP000639516"/>
    </source>
</evidence>
<evidence type="ECO:0000259" key="2">
    <source>
        <dbReference type="Pfam" id="PF00144"/>
    </source>
</evidence>
<comment type="caution">
    <text evidence="3">The sequence shown here is derived from an EMBL/GenBank/DDBJ whole genome shotgun (WGS) entry which is preliminary data.</text>
</comment>
<feature type="chain" id="PRO_5046304457" evidence="1">
    <location>
        <begin position="20"/>
        <end position="337"/>
    </location>
</feature>
<name>A0ABR7U7P8_9BRAD</name>
<dbReference type="EMBL" id="JAATTO010000018">
    <property type="protein sequence ID" value="MBC9979427.1"/>
    <property type="molecule type" value="Genomic_DNA"/>
</dbReference>
<organism evidence="3 4">
    <name type="scientific">Bradyrhizobium campsiandrae</name>
    <dbReference type="NCBI Taxonomy" id="1729892"/>
    <lineage>
        <taxon>Bacteria</taxon>
        <taxon>Pseudomonadati</taxon>
        <taxon>Pseudomonadota</taxon>
        <taxon>Alphaproteobacteria</taxon>
        <taxon>Hyphomicrobiales</taxon>
        <taxon>Nitrobacteraceae</taxon>
        <taxon>Bradyrhizobium</taxon>
    </lineage>
</organism>
<dbReference type="SUPFAM" id="SSF56601">
    <property type="entry name" value="beta-lactamase/transpeptidase-like"/>
    <property type="match status" value="1"/>
</dbReference>
<dbReference type="RefSeq" id="WP_188108087.1">
    <property type="nucleotide sequence ID" value="NZ_JAANIH010000106.1"/>
</dbReference>
<proteinExistence type="predicted"/>
<feature type="signal peptide" evidence="1">
    <location>
        <begin position="1"/>
        <end position="19"/>
    </location>
</feature>
<accession>A0ABR7U7P8</accession>
<dbReference type="Gene3D" id="3.40.710.10">
    <property type="entry name" value="DD-peptidase/beta-lactamase superfamily"/>
    <property type="match status" value="1"/>
</dbReference>
<keyword evidence="3" id="KW-0378">Hydrolase</keyword>
<keyword evidence="1" id="KW-0732">Signal</keyword>
<dbReference type="Proteomes" id="UP000639516">
    <property type="component" value="Unassembled WGS sequence"/>
</dbReference>
<gene>
    <name evidence="3" type="ORF">HA482_14585</name>
</gene>
<dbReference type="InterPro" id="IPR050789">
    <property type="entry name" value="Diverse_Enzym_Activities"/>
</dbReference>
<protein>
    <submittedName>
        <fullName evidence="3">Serine hydrolase</fullName>
    </submittedName>
</protein>